<comment type="caution">
    <text evidence="1">The sequence shown here is derived from an EMBL/GenBank/DDBJ whole genome shotgun (WGS) entry which is preliminary data.</text>
</comment>
<proteinExistence type="predicted"/>
<evidence type="ECO:0000313" key="2">
    <source>
        <dbReference type="Proteomes" id="UP000662618"/>
    </source>
</evidence>
<evidence type="ECO:0000313" key="1">
    <source>
        <dbReference type="EMBL" id="CAD7813571.1"/>
    </source>
</evidence>
<sequence length="1056" mass="124444">MKALYEDNEETINFLEEQIFPKIYEGNTILFLGAGSSVTEKKFLGKEIIDYYEEKLQINLETNDLVEFLDRAINLDTFNRYEFDQYIKELLSKLKPTEYHKKIVSLDWRQIITTNLDLILENSYNDIVGTPEEQKEIIPVRNTYEFNQTLSNDQIKYIKLNGCISDVKKYKFIFSSADFSANKKFYNLTIRNLSNLSDRVNFLAIGYSFTDGLSKQLLSALKVNNIQKERVVYNINPHFNHALIPFLEENNIVTIALTTESFFENYTRWESNKVDKIKKKSNIHFYNNQDHNIFLENKLALRLKDKLFQLCSNSLEEKISPQNFYKGEIPNYSIIKNDYDIIKSSLNKKIKDKIYQTGKKDNLIPILFISGNYGIGKTTSTYRAIKEVISEGDFVCFEIIDSSNMRYQDLQVLFSKCATKNIILFIDYIERDSIFKELTQLRLKLSAEQLDYNIIFVAPIRDNNLNKFISAYRYKNIEVIPADHLLTDDEIKSLIKKLKLYNIISIRDKDEENNIFNQIKFKFGSDPYVALLGIIENNKLDRVINDVLSFLPKDAKDAFVFTSLLYQYNIPMPGSILKKVVTTDWKTFKENILDVDCKGILINHIESPHDTNDDLFFRTKHPIISQKTIETLYKNKDRLFTDYLKIVRVLNPNDEHAKIFVDLIKFLKKDVLDKVKIDLLFEEAAKTFETNQNFTIQLAMNLEQKKDLKSLMLASEKLKYIESITDRRNTHIIHRRGVIDFAIAKLYHKDDKAYLRDEYINSAREFFQIKQLVDTFSSYSYFDFIKLELWVLNKIELTSEEKILQHITVQELFIKAIYAVNENLEKIITLKNLYIREIEGDIYTADEIIKHFELLYENVETRPFALIFKLNCIDNEFFSFSSRLLKSHSLIDVIDELHYYTYLDSVKESLFNYYSKRTYLLESRIKLNTFKDDPYLEKNVFNYNFTFFIKECYDYQFSHAKNYLKNLSDIRFVNLKESINWLDDETLEPKEFEGSIDKKVNSLYIYIPSLGQRFRALKNGEEIMGHSDKFSCNLEFTPTGIIARNLKKIPEVGLNF</sequence>
<protein>
    <recommendedName>
        <fullName evidence="3">SIR2-like domain-containing protein</fullName>
    </recommendedName>
</protein>
<dbReference type="SUPFAM" id="SSF52540">
    <property type="entry name" value="P-loop containing nucleoside triphosphate hydrolases"/>
    <property type="match status" value="1"/>
</dbReference>
<evidence type="ECO:0008006" key="3">
    <source>
        <dbReference type="Google" id="ProtNLM"/>
    </source>
</evidence>
<dbReference type="Pfam" id="PF13289">
    <property type="entry name" value="SIR2_2"/>
    <property type="match status" value="1"/>
</dbReference>
<dbReference type="Proteomes" id="UP000662618">
    <property type="component" value="Unassembled WGS sequence"/>
</dbReference>
<dbReference type="InterPro" id="IPR027417">
    <property type="entry name" value="P-loop_NTPase"/>
</dbReference>
<dbReference type="RefSeq" id="WP_162088920.1">
    <property type="nucleotide sequence ID" value="NZ_CAJIMS010000001.1"/>
</dbReference>
<name>A0A9N8MQB1_9FLAO</name>
<keyword evidence="2" id="KW-1185">Reference proteome</keyword>
<reference evidence="1" key="1">
    <citation type="submission" date="2020-12" db="EMBL/GenBank/DDBJ databases">
        <authorList>
            <person name="Rodrigo-Torres L."/>
            <person name="Arahal R. D."/>
            <person name="Lucena T."/>
        </authorList>
    </citation>
    <scope>NUCLEOTIDE SEQUENCE</scope>
    <source>
        <strain evidence="1">CECT 9390</strain>
    </source>
</reference>
<dbReference type="EMBL" id="CAJIMS010000001">
    <property type="protein sequence ID" value="CAD7813571.1"/>
    <property type="molecule type" value="Genomic_DNA"/>
</dbReference>
<organism evidence="1 2">
    <name type="scientific">Chryseobacterium aquaeductus</name>
    <dbReference type="NCBI Taxonomy" id="2675056"/>
    <lineage>
        <taxon>Bacteria</taxon>
        <taxon>Pseudomonadati</taxon>
        <taxon>Bacteroidota</taxon>
        <taxon>Flavobacteriia</taxon>
        <taxon>Flavobacteriales</taxon>
        <taxon>Weeksellaceae</taxon>
        <taxon>Chryseobacterium group</taxon>
        <taxon>Chryseobacterium</taxon>
    </lineage>
</organism>
<gene>
    <name evidence="1" type="ORF">CHRY9390_02676</name>
</gene>
<dbReference type="AlphaFoldDB" id="A0A9N8MQB1"/>
<accession>A0A9N8MQB1</accession>